<name>A0ABS9T5V2_9ACTN</name>
<evidence type="ECO:0000313" key="3">
    <source>
        <dbReference type="Proteomes" id="UP001166784"/>
    </source>
</evidence>
<proteinExistence type="predicted"/>
<reference evidence="2" key="1">
    <citation type="submission" date="2022-03" db="EMBL/GenBank/DDBJ databases">
        <authorList>
            <person name="Santos J.D.N."/>
            <person name="Kallscheuer N."/>
            <person name="Jogler C."/>
            <person name="Lage O.M."/>
        </authorList>
    </citation>
    <scope>NUCLEOTIDE SEQUENCE</scope>
    <source>
        <strain evidence="2">M600PL45_2</strain>
    </source>
</reference>
<organism evidence="2 3">
    <name type="scientific">Streptomyces marispadix</name>
    <dbReference type="NCBI Taxonomy" id="2922868"/>
    <lineage>
        <taxon>Bacteria</taxon>
        <taxon>Bacillati</taxon>
        <taxon>Actinomycetota</taxon>
        <taxon>Actinomycetes</taxon>
        <taxon>Kitasatosporales</taxon>
        <taxon>Streptomycetaceae</taxon>
        <taxon>Streptomyces</taxon>
    </lineage>
</organism>
<reference evidence="2" key="2">
    <citation type="journal article" date="2023" name="Int. J. Syst. Evol. Microbiol.">
        <title>Streptomyces marispadix sp. nov., isolated from marine beach sediment of the Northern Coast of Portugal.</title>
        <authorList>
            <person name="dos Santos J.D.N."/>
            <person name="Vitorino I.R."/>
            <person name="Kallscheuer N."/>
            <person name="Srivastava A."/>
            <person name="Krautwurst S."/>
            <person name="Marz M."/>
            <person name="Jogler C."/>
            <person name="Lobo Da Cunha A."/>
            <person name="Catita J."/>
            <person name="Goncalves H."/>
            <person name="Gonzalez I."/>
            <person name="Reyes F."/>
            <person name="Lage O.M."/>
        </authorList>
    </citation>
    <scope>NUCLEOTIDE SEQUENCE</scope>
    <source>
        <strain evidence="2">M600PL45_2</strain>
    </source>
</reference>
<evidence type="ECO:0008006" key="4">
    <source>
        <dbReference type="Google" id="ProtNLM"/>
    </source>
</evidence>
<dbReference type="RefSeq" id="WP_241062756.1">
    <property type="nucleotide sequence ID" value="NZ_JAKWJU010000002.1"/>
</dbReference>
<feature type="transmembrane region" description="Helical" evidence="1">
    <location>
        <begin position="45"/>
        <end position="62"/>
    </location>
</feature>
<protein>
    <recommendedName>
        <fullName evidence="4">DoxX family protein</fullName>
    </recommendedName>
</protein>
<dbReference type="EMBL" id="JAKWJU010000002">
    <property type="protein sequence ID" value="MCH6163894.1"/>
    <property type="molecule type" value="Genomic_DNA"/>
</dbReference>
<evidence type="ECO:0000256" key="1">
    <source>
        <dbReference type="SAM" id="Phobius"/>
    </source>
</evidence>
<gene>
    <name evidence="2" type="ORF">MMA15_26890</name>
</gene>
<keyword evidence="1" id="KW-1133">Transmembrane helix</keyword>
<keyword evidence="3" id="KW-1185">Reference proteome</keyword>
<keyword evidence="1" id="KW-0472">Membrane</keyword>
<keyword evidence="1" id="KW-0812">Transmembrane</keyword>
<comment type="caution">
    <text evidence="2">The sequence shown here is derived from an EMBL/GenBank/DDBJ whole genome shotgun (WGS) entry which is preliminary data.</text>
</comment>
<accession>A0ABS9T5V2</accession>
<sequence length="70" mass="7569">MKRFLEFVAFLLIAQGAGAIAHHFFGWFTMWGLVHRVGFLDGYEVFAGITLVVLGVAVGGASEKVARTPS</sequence>
<evidence type="ECO:0000313" key="2">
    <source>
        <dbReference type="EMBL" id="MCH6163894.1"/>
    </source>
</evidence>
<dbReference type="Proteomes" id="UP001166784">
    <property type="component" value="Unassembled WGS sequence"/>
</dbReference>